<dbReference type="Gene3D" id="1.25.40.390">
    <property type="match status" value="1"/>
</dbReference>
<dbReference type="PROSITE" id="PS51257">
    <property type="entry name" value="PROKAR_LIPOPROTEIN"/>
    <property type="match status" value="1"/>
</dbReference>
<reference evidence="8" key="1">
    <citation type="submission" date="2022-10" db="EMBL/GenBank/DDBJ databases">
        <title>Chitinophaga sp. nov., isolated from soil.</title>
        <authorList>
            <person name="Jeon C.O."/>
        </authorList>
    </citation>
    <scope>NUCLEOTIDE SEQUENCE</scope>
    <source>
        <strain evidence="8">R8</strain>
    </source>
</reference>
<comment type="subcellular location">
    <subcellularLocation>
        <location evidence="1">Cell outer membrane</location>
    </subcellularLocation>
</comment>
<dbReference type="Pfam" id="PF14322">
    <property type="entry name" value="SusD-like_3"/>
    <property type="match status" value="1"/>
</dbReference>
<name>A0ABY6J375_9BACT</name>
<comment type="similarity">
    <text evidence="2">Belongs to the SusD family.</text>
</comment>
<sequence length="465" mass="53595">MISRNKITLVVLVLVMFSSCKKWLDVQPEDKFTEDMIYANEEGFLSALNGVYILMADNKLYGASMTMTTLDLFSQRYYSTSSESRWQQYTRLNYLDDGVRANLQSIWETSYLCIANLNRYLYNFSVYGNKLNPAEQSYFKGQAYALRALLYSDLLRMWGPRYVSDSTGLCIPLYDKVGADVGEYMPANKVMDFIMNDIAQAEQMLQADPVLINGHKDGNNFRMNLFAVKALKARMQLYRNDKAGALATAKEVIAQQEKFPWVTRAAVTSNRDYPDRIFATEVLFGLYSRSMYENFENFFASDNTVENILAPQSATYLETLFESQADFRYSYWWLLPSTGVNFRVLYKFSDVNLKDRYAFRFMMPMIRMSEMYMIAAECEPDPAEGLKHINAIRAHRGYDADLGSAANLDNEIRKEYMKEFFGEGQLWFFYKRKGITSVAGANTATVNIPLSAYRFPLPESETIVR</sequence>
<dbReference type="RefSeq" id="WP_264282065.1">
    <property type="nucleotide sequence ID" value="NZ_CP107006.1"/>
</dbReference>
<keyword evidence="4" id="KW-0472">Membrane</keyword>
<dbReference type="Proteomes" id="UP001162741">
    <property type="component" value="Chromosome"/>
</dbReference>
<protein>
    <submittedName>
        <fullName evidence="8">RagB/SusD family nutrient uptake outer membrane protein</fullName>
    </submittedName>
</protein>
<evidence type="ECO:0000256" key="5">
    <source>
        <dbReference type="ARBA" id="ARBA00023237"/>
    </source>
</evidence>
<evidence type="ECO:0000259" key="7">
    <source>
        <dbReference type="Pfam" id="PF14322"/>
    </source>
</evidence>
<keyword evidence="5" id="KW-0998">Cell outer membrane</keyword>
<proteinExistence type="inferred from homology"/>
<keyword evidence="9" id="KW-1185">Reference proteome</keyword>
<evidence type="ECO:0000256" key="4">
    <source>
        <dbReference type="ARBA" id="ARBA00023136"/>
    </source>
</evidence>
<evidence type="ECO:0000256" key="2">
    <source>
        <dbReference type="ARBA" id="ARBA00006275"/>
    </source>
</evidence>
<feature type="domain" description="SusD-like N-terminal" evidence="7">
    <location>
        <begin position="22"/>
        <end position="209"/>
    </location>
</feature>
<evidence type="ECO:0000256" key="3">
    <source>
        <dbReference type="ARBA" id="ARBA00022729"/>
    </source>
</evidence>
<dbReference type="Pfam" id="PF07980">
    <property type="entry name" value="SusD_RagB"/>
    <property type="match status" value="1"/>
</dbReference>
<evidence type="ECO:0000256" key="1">
    <source>
        <dbReference type="ARBA" id="ARBA00004442"/>
    </source>
</evidence>
<dbReference type="InterPro" id="IPR033985">
    <property type="entry name" value="SusD-like_N"/>
</dbReference>
<organism evidence="8 9">
    <name type="scientific">Chitinophaga horti</name>
    <dbReference type="NCBI Taxonomy" id="2920382"/>
    <lineage>
        <taxon>Bacteria</taxon>
        <taxon>Pseudomonadati</taxon>
        <taxon>Bacteroidota</taxon>
        <taxon>Chitinophagia</taxon>
        <taxon>Chitinophagales</taxon>
        <taxon>Chitinophagaceae</taxon>
        <taxon>Chitinophaga</taxon>
    </lineage>
</organism>
<evidence type="ECO:0000313" key="9">
    <source>
        <dbReference type="Proteomes" id="UP001162741"/>
    </source>
</evidence>
<dbReference type="InterPro" id="IPR011990">
    <property type="entry name" value="TPR-like_helical_dom_sf"/>
</dbReference>
<evidence type="ECO:0000313" key="8">
    <source>
        <dbReference type="EMBL" id="UYQ94116.1"/>
    </source>
</evidence>
<dbReference type="InterPro" id="IPR012944">
    <property type="entry name" value="SusD_RagB_dom"/>
</dbReference>
<accession>A0ABY6J375</accession>
<gene>
    <name evidence="8" type="ORF">MKQ68_03295</name>
</gene>
<keyword evidence="3" id="KW-0732">Signal</keyword>
<dbReference type="SUPFAM" id="SSF48452">
    <property type="entry name" value="TPR-like"/>
    <property type="match status" value="1"/>
</dbReference>
<evidence type="ECO:0000259" key="6">
    <source>
        <dbReference type="Pfam" id="PF07980"/>
    </source>
</evidence>
<feature type="domain" description="RagB/SusD" evidence="6">
    <location>
        <begin position="345"/>
        <end position="434"/>
    </location>
</feature>
<dbReference type="EMBL" id="CP107006">
    <property type="protein sequence ID" value="UYQ94116.1"/>
    <property type="molecule type" value="Genomic_DNA"/>
</dbReference>